<dbReference type="OrthoDB" id="348040at2759"/>
<feature type="region of interest" description="Disordered" evidence="1">
    <location>
        <begin position="385"/>
        <end position="427"/>
    </location>
</feature>
<dbReference type="GeneID" id="25249932"/>
<reference evidence="4" key="1">
    <citation type="submission" date="2013-10" db="EMBL/GenBank/DDBJ databases">
        <title>Genomic analysis of the causative agents of coccidiosis in chickens.</title>
        <authorList>
            <person name="Reid A.J."/>
            <person name="Blake D."/>
            <person name="Billington K."/>
            <person name="Browne H."/>
            <person name="Dunn M."/>
            <person name="Hung S."/>
            <person name="Kawahara F."/>
            <person name="Miranda-Saavedra D."/>
            <person name="Mourier T."/>
            <person name="Nagra H."/>
            <person name="Otto T.D."/>
            <person name="Rawlings N."/>
            <person name="Sanchez A."/>
            <person name="Sanders M."/>
            <person name="Subramaniam C."/>
            <person name="Tay Y."/>
            <person name="Dear P."/>
            <person name="Doerig C."/>
            <person name="Gruber A."/>
            <person name="Parkinson J."/>
            <person name="Shirley M."/>
            <person name="Wan K.L."/>
            <person name="Berriman M."/>
            <person name="Tomley F."/>
            <person name="Pain A."/>
        </authorList>
    </citation>
    <scope>NUCLEOTIDE SEQUENCE [LARGE SCALE GENOMIC DNA]</scope>
    <source>
        <strain evidence="4">Houghton</strain>
    </source>
</reference>
<dbReference type="Proteomes" id="UP000030747">
    <property type="component" value="Unassembled WGS sequence"/>
</dbReference>
<gene>
    <name evidence="4" type="ORF">ETH_00003595</name>
</gene>
<protein>
    <submittedName>
        <fullName evidence="4">Uncharacterized protein</fullName>
    </submittedName>
</protein>
<reference evidence="4" key="2">
    <citation type="submission" date="2013-10" db="EMBL/GenBank/DDBJ databases">
        <authorList>
            <person name="Aslett M."/>
        </authorList>
    </citation>
    <scope>NUCLEOTIDE SEQUENCE [LARGE SCALE GENOMIC DNA]</scope>
    <source>
        <strain evidence="4">Houghton</strain>
    </source>
</reference>
<evidence type="ECO:0000313" key="5">
    <source>
        <dbReference type="Proteomes" id="UP000030747"/>
    </source>
</evidence>
<dbReference type="EMBL" id="HG674553">
    <property type="protein sequence ID" value="CDJ39635.1"/>
    <property type="molecule type" value="Genomic_DNA"/>
</dbReference>
<keyword evidence="2" id="KW-0812">Transmembrane</keyword>
<organism evidence="4 5">
    <name type="scientific">Eimeria tenella</name>
    <name type="common">Coccidian parasite</name>
    <dbReference type="NCBI Taxonomy" id="5802"/>
    <lineage>
        <taxon>Eukaryota</taxon>
        <taxon>Sar</taxon>
        <taxon>Alveolata</taxon>
        <taxon>Apicomplexa</taxon>
        <taxon>Conoidasida</taxon>
        <taxon>Coccidia</taxon>
        <taxon>Eucoccidiorida</taxon>
        <taxon>Eimeriorina</taxon>
        <taxon>Eimeriidae</taxon>
        <taxon>Eimeria</taxon>
    </lineage>
</organism>
<name>U6KVV2_EIMTE</name>
<sequence length="522" mass="55138">MRFLIFLLLAAISRGPQAAEAGWPGSRRAAAADSVLASSDAATFTPEGSYYLRQASPWEDAPLYSTPGPGGAQWRGESGVGSAAAAAAAAAQAAATAAAAAAPYVHVHAAAAGAAPQQVRPWGSLQRLARALGHPAVLLRAALLRHFCLAVVQLRSPFLGLRSSGAAAHRGSSSSSSSEQQGKEIVGEAEVAALAAKLAGVVGSAGHTAEAGKLWTKLMLLQFERLVSESEKLLFEVARQGNPALMVFALSRIVPPVMKGFSYLESFPSSGVSGVLEPVRVSLLRRARELDLALLAAQNDPFIVHKFSKDITEEELQRERELAALEGGAYAPVQPVFAESFPAGGRGFKQQPQAHLPALLLVCFLLFSIYSSFKPLKSRRKARAEAPEAQEGWNDLEPDAGVRTPGEARAGGAPAAPPPRPEWPRHYPKSAESAIYENEMFEENLGAPEEPRGGLFPREHFLPGLPPSAYAYAPPPYYTHRQPPTVPSAPPIPPGGFVADLRPPPPSYWDVVGLPGPGSSPP</sequence>
<evidence type="ECO:0000256" key="1">
    <source>
        <dbReference type="SAM" id="MobiDB-lite"/>
    </source>
</evidence>
<dbReference type="VEuPathDB" id="ToxoDB:ETH_00003595"/>
<keyword evidence="5" id="KW-1185">Reference proteome</keyword>
<keyword evidence="2" id="KW-0472">Membrane</keyword>
<evidence type="ECO:0000256" key="3">
    <source>
        <dbReference type="SAM" id="SignalP"/>
    </source>
</evidence>
<dbReference type="RefSeq" id="XP_013230390.1">
    <property type="nucleotide sequence ID" value="XM_013374936.1"/>
</dbReference>
<proteinExistence type="predicted"/>
<feature type="compositionally biased region" description="Pro residues" evidence="1">
    <location>
        <begin position="484"/>
        <end position="494"/>
    </location>
</feature>
<keyword evidence="3" id="KW-0732">Signal</keyword>
<feature type="compositionally biased region" description="Low complexity" evidence="1">
    <location>
        <begin position="405"/>
        <end position="414"/>
    </location>
</feature>
<keyword evidence="2" id="KW-1133">Transmembrane helix</keyword>
<feature type="signal peptide" evidence="3">
    <location>
        <begin position="1"/>
        <end position="18"/>
    </location>
</feature>
<dbReference type="AlphaFoldDB" id="U6KVV2"/>
<dbReference type="OMA" id="MCWIASA"/>
<evidence type="ECO:0000256" key="2">
    <source>
        <dbReference type="SAM" id="Phobius"/>
    </source>
</evidence>
<feature type="transmembrane region" description="Helical" evidence="2">
    <location>
        <begin position="354"/>
        <end position="373"/>
    </location>
</feature>
<dbReference type="VEuPathDB" id="ToxoDB:ETH2_0419200"/>
<evidence type="ECO:0000313" key="4">
    <source>
        <dbReference type="EMBL" id="CDJ39635.1"/>
    </source>
</evidence>
<feature type="chain" id="PRO_5004671882" evidence="3">
    <location>
        <begin position="19"/>
        <end position="522"/>
    </location>
</feature>
<accession>U6KVV2</accession>
<feature type="region of interest" description="Disordered" evidence="1">
    <location>
        <begin position="476"/>
        <end position="522"/>
    </location>
</feature>